<dbReference type="CDD" id="cd04489">
    <property type="entry name" value="ExoVII_LU_OBF"/>
    <property type="match status" value="1"/>
</dbReference>
<dbReference type="Pfam" id="PF02601">
    <property type="entry name" value="Exonuc_VII_L"/>
    <property type="match status" value="1"/>
</dbReference>
<evidence type="ECO:0000256" key="3">
    <source>
        <dbReference type="ARBA" id="ARBA00022801"/>
    </source>
</evidence>
<dbReference type="EC" id="3.1.11.6" evidence="5"/>
<dbReference type="GO" id="GO:0009318">
    <property type="term" value="C:exodeoxyribonuclease VII complex"/>
    <property type="evidence" value="ECO:0007669"/>
    <property type="project" value="UniProtKB-UniRule"/>
</dbReference>
<protein>
    <recommendedName>
        <fullName evidence="5">Exodeoxyribonuclease 7 large subunit</fullName>
        <ecNumber evidence="5">3.1.11.6</ecNumber>
    </recommendedName>
    <alternativeName>
        <fullName evidence="5">Exodeoxyribonuclease VII large subunit</fullName>
        <shortName evidence="5">Exonuclease VII large subunit</shortName>
    </alternativeName>
</protein>
<keyword evidence="10" id="KW-1185">Reference proteome</keyword>
<feature type="domain" description="OB-fold nucleic acid binding" evidence="8">
    <location>
        <begin position="13"/>
        <end position="103"/>
    </location>
</feature>
<name>A0A2N0VFF0_9BACT</name>
<dbReference type="InterPro" id="IPR025824">
    <property type="entry name" value="OB-fold_nuc-bd_dom"/>
</dbReference>
<organism evidence="9 10">
    <name type="scientific">Rhodohalobacter barkolensis</name>
    <dbReference type="NCBI Taxonomy" id="2053187"/>
    <lineage>
        <taxon>Bacteria</taxon>
        <taxon>Pseudomonadati</taxon>
        <taxon>Balneolota</taxon>
        <taxon>Balneolia</taxon>
        <taxon>Balneolales</taxon>
        <taxon>Balneolaceae</taxon>
        <taxon>Rhodohalobacter</taxon>
    </lineage>
</organism>
<reference evidence="9 10" key="1">
    <citation type="submission" date="2017-11" db="EMBL/GenBank/DDBJ databases">
        <title>Rhodohalobacter 15182 sp. nov., isolated from a salt lake.</title>
        <authorList>
            <person name="Han S."/>
        </authorList>
    </citation>
    <scope>NUCLEOTIDE SEQUENCE [LARGE SCALE GENOMIC DNA]</scope>
    <source>
        <strain evidence="9 10">15182</strain>
    </source>
</reference>
<dbReference type="AlphaFoldDB" id="A0A2N0VFF0"/>
<comment type="function">
    <text evidence="5">Bidirectionally degrades single-stranded DNA into large acid-insoluble oligonucleotides, which are then degraded further into small acid-soluble oligonucleotides.</text>
</comment>
<evidence type="ECO:0000259" key="7">
    <source>
        <dbReference type="Pfam" id="PF02601"/>
    </source>
</evidence>
<dbReference type="GO" id="GO:0006308">
    <property type="term" value="P:DNA catabolic process"/>
    <property type="evidence" value="ECO:0007669"/>
    <property type="project" value="UniProtKB-UniRule"/>
</dbReference>
<comment type="subcellular location">
    <subcellularLocation>
        <location evidence="5 6">Cytoplasm</location>
    </subcellularLocation>
</comment>
<dbReference type="HAMAP" id="MF_00378">
    <property type="entry name" value="Exonuc_7_L"/>
    <property type="match status" value="1"/>
</dbReference>
<comment type="subunit">
    <text evidence="5">Heterooligomer composed of large and small subunits.</text>
</comment>
<evidence type="ECO:0000313" key="10">
    <source>
        <dbReference type="Proteomes" id="UP000233398"/>
    </source>
</evidence>
<dbReference type="InterPro" id="IPR003753">
    <property type="entry name" value="Exonuc_VII_L"/>
</dbReference>
<sequence length="445" mass="50393">MKNQIPFSFDVPTVSEITEKIKGLLERNFRDILVEGEISNVNQSRNGHYYFTVKDDDAQLPCVIWRSTAQRMEVEIRDGQQVVLGGDLQVYAPHGRYQMIVSLVQQAGIGKLQQKFEQLKKKLEEEGLFSDSYKKSIPPFPTKIGVITSATGAAFHDIKSTFEQRWPVATLYLHHASVQGLNAAPELVKAIEWFGSQKKPVDLLIIGRGGGSLEDLWPFNEETVARAVFNCPIPTISAVGHEVDFSITDFVADARAATPTQAVVIAAPDINELRYMVDDYASDMETILQQKIQTYREYVYRLANSHALLVVQEKLKFQKNRVDALLERMNSRMDRAISERRSHIQQLNSTVESSNPKVVLQKWGESVAVLSERLENRYERMLSDKKSALNKQLSLLAEVNPKAPLERGFTRILQDGVWIRSSKHFKKSAETEIEWNDGSAKIKSV</sequence>
<evidence type="ECO:0000313" key="9">
    <source>
        <dbReference type="EMBL" id="PKD42912.1"/>
    </source>
</evidence>
<comment type="caution">
    <text evidence="9">The sequence shown here is derived from an EMBL/GenBank/DDBJ whole genome shotgun (WGS) entry which is preliminary data.</text>
</comment>
<dbReference type="NCBIfam" id="TIGR00237">
    <property type="entry name" value="xseA"/>
    <property type="match status" value="1"/>
</dbReference>
<evidence type="ECO:0000256" key="5">
    <source>
        <dbReference type="HAMAP-Rule" id="MF_00378"/>
    </source>
</evidence>
<gene>
    <name evidence="5 9" type="primary">xseA</name>
    <name evidence="9" type="ORF">CWD77_12730</name>
</gene>
<dbReference type="OrthoDB" id="9802795at2"/>
<dbReference type="PANTHER" id="PTHR30008">
    <property type="entry name" value="EXODEOXYRIBONUCLEASE 7 LARGE SUBUNIT"/>
    <property type="match status" value="1"/>
</dbReference>
<keyword evidence="1 5" id="KW-0963">Cytoplasm</keyword>
<evidence type="ECO:0000256" key="6">
    <source>
        <dbReference type="RuleBase" id="RU004355"/>
    </source>
</evidence>
<dbReference type="GO" id="GO:0008855">
    <property type="term" value="F:exodeoxyribonuclease VII activity"/>
    <property type="evidence" value="ECO:0007669"/>
    <property type="project" value="UniProtKB-UniRule"/>
</dbReference>
<evidence type="ECO:0000256" key="1">
    <source>
        <dbReference type="ARBA" id="ARBA00022490"/>
    </source>
</evidence>
<proteinExistence type="inferred from homology"/>
<dbReference type="InterPro" id="IPR020579">
    <property type="entry name" value="Exonuc_VII_lsu_C"/>
</dbReference>
<comment type="catalytic activity">
    <reaction evidence="5 6">
        <text>Exonucleolytic cleavage in either 5'- to 3'- or 3'- to 5'-direction to yield nucleoside 5'-phosphates.</text>
        <dbReference type="EC" id="3.1.11.6"/>
    </reaction>
</comment>
<dbReference type="RefSeq" id="WP_101073965.1">
    <property type="nucleotide sequence ID" value="NZ_PISP01000004.1"/>
</dbReference>
<dbReference type="GO" id="GO:0005737">
    <property type="term" value="C:cytoplasm"/>
    <property type="evidence" value="ECO:0007669"/>
    <property type="project" value="UniProtKB-SubCell"/>
</dbReference>
<keyword evidence="3 5" id="KW-0378">Hydrolase</keyword>
<evidence type="ECO:0000259" key="8">
    <source>
        <dbReference type="Pfam" id="PF13742"/>
    </source>
</evidence>
<dbReference type="Pfam" id="PF13742">
    <property type="entry name" value="tRNA_anti_2"/>
    <property type="match status" value="1"/>
</dbReference>
<dbReference type="EMBL" id="PISP01000004">
    <property type="protein sequence ID" value="PKD42912.1"/>
    <property type="molecule type" value="Genomic_DNA"/>
</dbReference>
<accession>A0A2N0VFF0</accession>
<keyword evidence="2 5" id="KW-0540">Nuclease</keyword>
<evidence type="ECO:0000256" key="4">
    <source>
        <dbReference type="ARBA" id="ARBA00022839"/>
    </source>
</evidence>
<comment type="similarity">
    <text evidence="5 6">Belongs to the XseA family.</text>
</comment>
<evidence type="ECO:0000256" key="2">
    <source>
        <dbReference type="ARBA" id="ARBA00022722"/>
    </source>
</evidence>
<dbReference type="Proteomes" id="UP000233398">
    <property type="component" value="Unassembled WGS sequence"/>
</dbReference>
<dbReference type="PANTHER" id="PTHR30008:SF0">
    <property type="entry name" value="EXODEOXYRIBONUCLEASE 7 LARGE SUBUNIT"/>
    <property type="match status" value="1"/>
</dbReference>
<keyword evidence="4 5" id="KW-0269">Exonuclease</keyword>
<dbReference type="GO" id="GO:0003676">
    <property type="term" value="F:nucleic acid binding"/>
    <property type="evidence" value="ECO:0007669"/>
    <property type="project" value="InterPro"/>
</dbReference>
<feature type="domain" description="Exonuclease VII large subunit C-terminal" evidence="7">
    <location>
        <begin position="128"/>
        <end position="442"/>
    </location>
</feature>